<dbReference type="eggNOG" id="COG1595">
    <property type="taxonomic scope" value="Bacteria"/>
</dbReference>
<dbReference type="InterPro" id="IPR036388">
    <property type="entry name" value="WH-like_DNA-bd_sf"/>
</dbReference>
<proteinExistence type="inferred from homology"/>
<dbReference type="InterPro" id="IPR039425">
    <property type="entry name" value="RNA_pol_sigma-70-like"/>
</dbReference>
<keyword evidence="2" id="KW-0805">Transcription regulation</keyword>
<dbReference type="Proteomes" id="UP000005258">
    <property type="component" value="Chromosome"/>
</dbReference>
<evidence type="ECO:0000259" key="5">
    <source>
        <dbReference type="Pfam" id="PF04542"/>
    </source>
</evidence>
<dbReference type="InterPro" id="IPR007627">
    <property type="entry name" value="RNA_pol_sigma70_r2"/>
</dbReference>
<dbReference type="InterPro" id="IPR013324">
    <property type="entry name" value="RNA_pol_sigma_r3/r4-like"/>
</dbReference>
<dbReference type="GO" id="GO:0016987">
    <property type="term" value="F:sigma factor activity"/>
    <property type="evidence" value="ECO:0007669"/>
    <property type="project" value="UniProtKB-KW"/>
</dbReference>
<dbReference type="KEGG" id="tmo:TMO_2703"/>
<keyword evidence="4" id="KW-0804">Transcription</keyword>
<keyword evidence="3" id="KW-0731">Sigma factor</keyword>
<protein>
    <submittedName>
        <fullName evidence="7">Sigma factor</fullName>
    </submittedName>
</protein>
<dbReference type="GO" id="GO:0003677">
    <property type="term" value="F:DNA binding"/>
    <property type="evidence" value="ECO:0007669"/>
    <property type="project" value="InterPro"/>
</dbReference>
<evidence type="ECO:0000313" key="7">
    <source>
        <dbReference type="EMBL" id="AFK54541.1"/>
    </source>
</evidence>
<evidence type="ECO:0000313" key="8">
    <source>
        <dbReference type="Proteomes" id="UP000005258"/>
    </source>
</evidence>
<dbReference type="Pfam" id="PF08281">
    <property type="entry name" value="Sigma70_r4_2"/>
    <property type="match status" value="1"/>
</dbReference>
<dbReference type="InterPro" id="IPR013325">
    <property type="entry name" value="RNA_pol_sigma_r2"/>
</dbReference>
<dbReference type="GO" id="GO:0006352">
    <property type="term" value="P:DNA-templated transcription initiation"/>
    <property type="evidence" value="ECO:0007669"/>
    <property type="project" value="InterPro"/>
</dbReference>
<evidence type="ECO:0000256" key="3">
    <source>
        <dbReference type="ARBA" id="ARBA00023082"/>
    </source>
</evidence>
<dbReference type="AlphaFoldDB" id="I3TP53"/>
<organism evidence="7 8">
    <name type="scientific">Tistrella mobilis (strain KA081020-065)</name>
    <dbReference type="NCBI Taxonomy" id="1110502"/>
    <lineage>
        <taxon>Bacteria</taxon>
        <taxon>Pseudomonadati</taxon>
        <taxon>Pseudomonadota</taxon>
        <taxon>Alphaproteobacteria</taxon>
        <taxon>Geminicoccales</taxon>
        <taxon>Geminicoccaceae</taxon>
        <taxon>Tistrella</taxon>
    </lineage>
</organism>
<dbReference type="STRING" id="1110502.TMO_2703"/>
<dbReference type="Pfam" id="PF04542">
    <property type="entry name" value="Sigma70_r2"/>
    <property type="match status" value="1"/>
</dbReference>
<dbReference type="NCBIfam" id="TIGR02937">
    <property type="entry name" value="sigma70-ECF"/>
    <property type="match status" value="1"/>
</dbReference>
<evidence type="ECO:0000256" key="4">
    <source>
        <dbReference type="ARBA" id="ARBA00023163"/>
    </source>
</evidence>
<dbReference type="SUPFAM" id="SSF88659">
    <property type="entry name" value="Sigma3 and sigma4 domains of RNA polymerase sigma factors"/>
    <property type="match status" value="1"/>
</dbReference>
<comment type="similarity">
    <text evidence="1">Belongs to the sigma-70 factor family. ECF subfamily.</text>
</comment>
<dbReference type="Gene3D" id="1.10.10.10">
    <property type="entry name" value="Winged helix-like DNA-binding domain superfamily/Winged helix DNA-binding domain"/>
    <property type="match status" value="1"/>
</dbReference>
<dbReference type="Gene3D" id="1.10.1740.10">
    <property type="match status" value="1"/>
</dbReference>
<keyword evidence="8" id="KW-1185">Reference proteome</keyword>
<gene>
    <name evidence="7" type="primary">fecI</name>
    <name evidence="7" type="ordered locus">TMO_2703</name>
</gene>
<dbReference type="PANTHER" id="PTHR43133:SF63">
    <property type="entry name" value="RNA POLYMERASE SIGMA FACTOR FECI-RELATED"/>
    <property type="match status" value="1"/>
</dbReference>
<dbReference type="EMBL" id="CP003236">
    <property type="protein sequence ID" value="AFK54541.1"/>
    <property type="molecule type" value="Genomic_DNA"/>
</dbReference>
<feature type="domain" description="RNA polymerase sigma factor 70 region 4 type 2" evidence="6">
    <location>
        <begin position="118"/>
        <end position="166"/>
    </location>
</feature>
<accession>I3TP53</accession>
<dbReference type="InterPro" id="IPR014284">
    <property type="entry name" value="RNA_pol_sigma-70_dom"/>
</dbReference>
<evidence type="ECO:0000256" key="2">
    <source>
        <dbReference type="ARBA" id="ARBA00023015"/>
    </source>
</evidence>
<dbReference type="InterPro" id="IPR013249">
    <property type="entry name" value="RNA_pol_sigma70_r4_t2"/>
</dbReference>
<evidence type="ECO:0000259" key="6">
    <source>
        <dbReference type="Pfam" id="PF08281"/>
    </source>
</evidence>
<feature type="domain" description="RNA polymerase sigma-70 region 2" evidence="5">
    <location>
        <begin position="17"/>
        <end position="84"/>
    </location>
</feature>
<dbReference type="HOGENOM" id="CLU_047691_12_5_5"/>
<sequence length="181" mass="19836">MISGAAALTQDHGKLALFMAHRADLIDYATSITGGDRARAEDVVQDAFLRFVPAGQADAALDQPLGYLYRIVRNLALDWSRRRAVEVRSQDEGAPWWMLPAVPRTPEEEVTHRRTLARIVTVLNRLEPDIRMAVEMHRFGGHTLGEIAARLGVSVPTAHRMVRGALMQIAAAIGPDDAGHG</sequence>
<evidence type="ECO:0000256" key="1">
    <source>
        <dbReference type="ARBA" id="ARBA00010641"/>
    </source>
</evidence>
<name>I3TP53_TISMK</name>
<reference evidence="7 8" key="1">
    <citation type="journal article" date="2012" name="J. Am. Chem. Soc.">
        <title>Bacterial biosynthesis and maturation of the didemnin anti-cancer agents.</title>
        <authorList>
            <person name="Xu Y."/>
            <person name="Kersten R.D."/>
            <person name="Nam S.J."/>
            <person name="Lu L."/>
            <person name="Al-Suwailem A.M."/>
            <person name="Zheng H."/>
            <person name="Fenical W."/>
            <person name="Dorrestein P.C."/>
            <person name="Moore B.S."/>
            <person name="Qian P.Y."/>
        </authorList>
    </citation>
    <scope>NUCLEOTIDE SEQUENCE [LARGE SCALE GENOMIC DNA]</scope>
    <source>
        <strain evidence="7 8">KA081020-065</strain>
    </source>
</reference>
<dbReference type="SUPFAM" id="SSF88946">
    <property type="entry name" value="Sigma2 domain of RNA polymerase sigma factors"/>
    <property type="match status" value="1"/>
</dbReference>
<dbReference type="PANTHER" id="PTHR43133">
    <property type="entry name" value="RNA POLYMERASE ECF-TYPE SIGMA FACTO"/>
    <property type="match status" value="1"/>
</dbReference>